<dbReference type="PANTHER" id="PTHR30349:SF64">
    <property type="entry name" value="PROPHAGE INTEGRASE INTD-RELATED"/>
    <property type="match status" value="1"/>
</dbReference>
<dbReference type="EMBL" id="JAHUZB010000001">
    <property type="protein sequence ID" value="MBV7389641.1"/>
    <property type="molecule type" value="Genomic_DNA"/>
</dbReference>
<gene>
    <name evidence="4" type="ORF">KUA55_03045</name>
</gene>
<reference evidence="4 5" key="1">
    <citation type="submission" date="2021-06" db="EMBL/GenBank/DDBJ databases">
        <title>Enterococcus alishanensis sp. nov., a novel lactic acid bacterium isolated from fresh coffee beans.</title>
        <authorList>
            <person name="Chen Y.-S."/>
        </authorList>
    </citation>
    <scope>NUCLEOTIDE SEQUENCE [LARGE SCALE GENOMIC DNA]</scope>
    <source>
        <strain evidence="4 5">ALS3</strain>
    </source>
</reference>
<keyword evidence="5" id="KW-1185">Reference proteome</keyword>
<evidence type="ECO:0000259" key="2">
    <source>
        <dbReference type="PROSITE" id="PS51898"/>
    </source>
</evidence>
<evidence type="ECO:0000259" key="3">
    <source>
        <dbReference type="PROSITE" id="PS51900"/>
    </source>
</evidence>
<keyword evidence="1" id="KW-0238">DNA-binding</keyword>
<protein>
    <submittedName>
        <fullName evidence="4">Tyrosine-type recombinase/integrase</fullName>
    </submittedName>
</protein>
<accession>A0ABS6T9R2</accession>
<dbReference type="InterPro" id="IPR044068">
    <property type="entry name" value="CB"/>
</dbReference>
<dbReference type="InterPro" id="IPR025269">
    <property type="entry name" value="SAM-like_dom"/>
</dbReference>
<dbReference type="Pfam" id="PF13102">
    <property type="entry name" value="Phage_int_SAM_5"/>
    <property type="match status" value="1"/>
</dbReference>
<evidence type="ECO:0000256" key="1">
    <source>
        <dbReference type="PROSITE-ProRule" id="PRU01248"/>
    </source>
</evidence>
<proteinExistence type="predicted"/>
<comment type="caution">
    <text evidence="4">The sequence shown here is derived from an EMBL/GenBank/DDBJ whole genome shotgun (WGS) entry which is preliminary data.</text>
</comment>
<evidence type="ECO:0000313" key="5">
    <source>
        <dbReference type="Proteomes" id="UP000774130"/>
    </source>
</evidence>
<organism evidence="4 5">
    <name type="scientific">Enterococcus alishanensis</name>
    <dbReference type="NCBI Taxonomy" id="1303817"/>
    <lineage>
        <taxon>Bacteria</taxon>
        <taxon>Bacillati</taxon>
        <taxon>Bacillota</taxon>
        <taxon>Bacilli</taxon>
        <taxon>Lactobacillales</taxon>
        <taxon>Enterococcaceae</taxon>
        <taxon>Enterococcus</taxon>
    </lineage>
</organism>
<dbReference type="CDD" id="cd01189">
    <property type="entry name" value="INT_ICEBs1_C_like"/>
    <property type="match status" value="1"/>
</dbReference>
<dbReference type="Pfam" id="PF00589">
    <property type="entry name" value="Phage_integrase"/>
    <property type="match status" value="1"/>
</dbReference>
<name>A0ABS6T9R2_9ENTE</name>
<feature type="domain" description="Tyr recombinase" evidence="2">
    <location>
        <begin position="182"/>
        <end position="386"/>
    </location>
</feature>
<dbReference type="Proteomes" id="UP000774130">
    <property type="component" value="Unassembled WGS sequence"/>
</dbReference>
<feature type="domain" description="Core-binding (CB)" evidence="3">
    <location>
        <begin position="60"/>
        <end position="150"/>
    </location>
</feature>
<dbReference type="PANTHER" id="PTHR30349">
    <property type="entry name" value="PHAGE INTEGRASE-RELATED"/>
    <property type="match status" value="1"/>
</dbReference>
<dbReference type="PROSITE" id="PS51898">
    <property type="entry name" value="TYR_RECOMBINASE"/>
    <property type="match status" value="1"/>
</dbReference>
<dbReference type="PROSITE" id="PS51900">
    <property type="entry name" value="CB"/>
    <property type="match status" value="1"/>
</dbReference>
<dbReference type="InterPro" id="IPR002104">
    <property type="entry name" value="Integrase_catalytic"/>
</dbReference>
<dbReference type="RefSeq" id="WP_218324691.1">
    <property type="nucleotide sequence ID" value="NZ_JAHUZB010000001.1"/>
</dbReference>
<evidence type="ECO:0000313" key="4">
    <source>
        <dbReference type="EMBL" id="MBV7389641.1"/>
    </source>
</evidence>
<dbReference type="InterPro" id="IPR050090">
    <property type="entry name" value="Tyrosine_recombinase_XerCD"/>
</dbReference>
<sequence>MVETKDRFKKHTSSTGVITWYFQAFRTTRRGFKTKREAQLAFLELKKNRQNKKKFVNSNEKFSVVADQWFKYYKSLREQKNSTYDKRHDLIVVLKRWIGEKKLVELTPDFLEELMFSLKEKGIDGFSKGYSKNSLYSLRQTLNMIFKYCLKREILNDNPLTRIRMPKYQKSVSELKETLNSLDQKYLTIDELRILLNYSIVHEELPLSTLFHVLFYTGCRISEALALQVEDIDFENNEILFYKQTSVRGKQMDFKIETTKSISSVRRVVVTDLVMEKLQQLISALDSMRSQFVFRSKEKYLFVYLAPFKRGIPYRRDYVNNHIKRCVERCGINKPFHTHLTRHTMASLVAEHCSWEVLKGRLGHADKSTSEIYRHLTSDEKLKPLKAFEALEK</sequence>